<dbReference type="Pfam" id="PF00768">
    <property type="entry name" value="Peptidase_S11"/>
    <property type="match status" value="1"/>
</dbReference>
<dbReference type="Gene3D" id="3.40.710.10">
    <property type="entry name" value="DD-peptidase/beta-lactamase superfamily"/>
    <property type="match status" value="1"/>
</dbReference>
<organism evidence="13 14">
    <name type="scientific">Clostridium paridis</name>
    <dbReference type="NCBI Taxonomy" id="2803863"/>
    <lineage>
        <taxon>Bacteria</taxon>
        <taxon>Bacillati</taxon>
        <taxon>Bacillota</taxon>
        <taxon>Clostridia</taxon>
        <taxon>Eubacteriales</taxon>
        <taxon>Clostridiaceae</taxon>
        <taxon>Clostridium</taxon>
    </lineage>
</organism>
<evidence type="ECO:0000256" key="10">
    <source>
        <dbReference type="SAM" id="Phobius"/>
    </source>
</evidence>
<keyword evidence="5" id="KW-0573">Peptidoglycan synthesis</keyword>
<keyword evidence="10" id="KW-1133">Transmembrane helix</keyword>
<dbReference type="InterPro" id="IPR018044">
    <property type="entry name" value="Peptidase_S11"/>
</dbReference>
<evidence type="ECO:0000259" key="12">
    <source>
        <dbReference type="Pfam" id="PF00768"/>
    </source>
</evidence>
<evidence type="ECO:0000256" key="5">
    <source>
        <dbReference type="ARBA" id="ARBA00022984"/>
    </source>
</evidence>
<feature type="chain" id="PRO_5037967694" evidence="11">
    <location>
        <begin position="29"/>
        <end position="419"/>
    </location>
</feature>
<dbReference type="RefSeq" id="WP_202767494.1">
    <property type="nucleotide sequence ID" value="NZ_JAESWA010000022.1"/>
</dbReference>
<evidence type="ECO:0000313" key="14">
    <source>
        <dbReference type="Proteomes" id="UP000623681"/>
    </source>
</evidence>
<keyword evidence="10" id="KW-0812">Transmembrane</keyword>
<comment type="caution">
    <text evidence="13">The sequence shown here is derived from an EMBL/GenBank/DDBJ whole genome shotgun (WGS) entry which is preliminary data.</text>
</comment>
<gene>
    <name evidence="13" type="ORF">JK634_09905</name>
</gene>
<evidence type="ECO:0000256" key="11">
    <source>
        <dbReference type="SAM" id="SignalP"/>
    </source>
</evidence>
<evidence type="ECO:0000256" key="7">
    <source>
        <dbReference type="PIRSR" id="PIRSR618044-1"/>
    </source>
</evidence>
<dbReference type="PANTHER" id="PTHR21581">
    <property type="entry name" value="D-ALANYL-D-ALANINE CARBOXYPEPTIDASE"/>
    <property type="match status" value="1"/>
</dbReference>
<dbReference type="GO" id="GO:0009002">
    <property type="term" value="F:serine-type D-Ala-D-Ala carboxypeptidase activity"/>
    <property type="evidence" value="ECO:0007669"/>
    <property type="project" value="InterPro"/>
</dbReference>
<sequence length="419" mass="46377">MKRRTLLSTLAITLSLTFISPFALKTQAAEKSSAPSVAAKAAITIDYETGEIIYAKDVDAKKYPASTTKLMTSLLFAENKTKNDTIDYTEEAKKQPAYSLNTNMQPIPVGGTMTADDVMKALLLYSANDSAYMIADAVGGDSKGFADMMNKKAQELNMKDTHFVTPNGLHDEDHYTTAYDLSTLGKAAYHNDWVREIMGTDKATITINKTATFNVENRNENLGKDGCIGGKTGYTQQAGRCLVALYERNGRKIIGVVLDSTKDEHSTQVFKDMKSIIDYSYDATQKTLLKAGSEVGKVSLDYKAFKFFGPKKTLEVPVTLDKDVTAYSNYVNDKEGKVTINTEGKDAWSLASNKATKLSFSVREYKADYTGSVNVKLTQLLKANIVLYVITLVGIVVILTLVYLIATARKRSRRRRRRY</sequence>
<evidence type="ECO:0000313" key="13">
    <source>
        <dbReference type="EMBL" id="MBL4932118.1"/>
    </source>
</evidence>
<evidence type="ECO:0000256" key="9">
    <source>
        <dbReference type="RuleBase" id="RU004016"/>
    </source>
</evidence>
<dbReference type="GO" id="GO:0071555">
    <property type="term" value="P:cell wall organization"/>
    <property type="evidence" value="ECO:0007669"/>
    <property type="project" value="UniProtKB-KW"/>
</dbReference>
<accession>A0A937FHH9</accession>
<dbReference type="SUPFAM" id="SSF56601">
    <property type="entry name" value="beta-lactamase/transpeptidase-like"/>
    <property type="match status" value="1"/>
</dbReference>
<feature type="signal peptide" evidence="11">
    <location>
        <begin position="1"/>
        <end position="28"/>
    </location>
</feature>
<feature type="binding site" evidence="8">
    <location>
        <position position="231"/>
    </location>
    <ligand>
        <name>substrate</name>
    </ligand>
</feature>
<feature type="domain" description="Peptidase S11 D-alanyl-D-alanine carboxypeptidase A N-terminal" evidence="12">
    <location>
        <begin position="31"/>
        <end position="260"/>
    </location>
</feature>
<dbReference type="InterPro" id="IPR012338">
    <property type="entry name" value="Beta-lactam/transpept-like"/>
</dbReference>
<protein>
    <submittedName>
        <fullName evidence="13">D-alanyl-D-alanine carboxypeptidase</fullName>
    </submittedName>
</protein>
<dbReference type="GO" id="GO:0009252">
    <property type="term" value="P:peptidoglycan biosynthetic process"/>
    <property type="evidence" value="ECO:0007669"/>
    <property type="project" value="UniProtKB-KW"/>
</dbReference>
<evidence type="ECO:0000256" key="3">
    <source>
        <dbReference type="ARBA" id="ARBA00022801"/>
    </source>
</evidence>
<dbReference type="InterPro" id="IPR001967">
    <property type="entry name" value="Peptidase_S11_N"/>
</dbReference>
<evidence type="ECO:0000256" key="2">
    <source>
        <dbReference type="ARBA" id="ARBA00022729"/>
    </source>
</evidence>
<dbReference type="GO" id="GO:0008360">
    <property type="term" value="P:regulation of cell shape"/>
    <property type="evidence" value="ECO:0007669"/>
    <property type="project" value="UniProtKB-KW"/>
</dbReference>
<dbReference type="EMBL" id="JAESWA010000022">
    <property type="protein sequence ID" value="MBL4932118.1"/>
    <property type="molecule type" value="Genomic_DNA"/>
</dbReference>
<dbReference type="PANTHER" id="PTHR21581:SF26">
    <property type="entry name" value="D-ALANYL-D-ALANINE ENDOPEPTIDASE"/>
    <property type="match status" value="1"/>
</dbReference>
<evidence type="ECO:0000256" key="1">
    <source>
        <dbReference type="ARBA" id="ARBA00007164"/>
    </source>
</evidence>
<keyword evidence="4" id="KW-0133">Cell shape</keyword>
<feature type="active site" description="Proton acceptor" evidence="7">
    <location>
        <position position="69"/>
    </location>
</feature>
<feature type="active site" description="Acyl-ester intermediate" evidence="7">
    <location>
        <position position="66"/>
    </location>
</feature>
<dbReference type="GO" id="GO:0006508">
    <property type="term" value="P:proteolysis"/>
    <property type="evidence" value="ECO:0007669"/>
    <property type="project" value="InterPro"/>
</dbReference>
<dbReference type="AlphaFoldDB" id="A0A937FHH9"/>
<comment type="similarity">
    <text evidence="1 9">Belongs to the peptidase S11 family.</text>
</comment>
<feature type="transmembrane region" description="Helical" evidence="10">
    <location>
        <begin position="385"/>
        <end position="408"/>
    </location>
</feature>
<evidence type="ECO:0000256" key="6">
    <source>
        <dbReference type="ARBA" id="ARBA00023316"/>
    </source>
</evidence>
<evidence type="ECO:0000256" key="4">
    <source>
        <dbReference type="ARBA" id="ARBA00022960"/>
    </source>
</evidence>
<keyword evidence="2 11" id="KW-0732">Signal</keyword>
<keyword evidence="6" id="KW-0961">Cell wall biogenesis/degradation</keyword>
<proteinExistence type="inferred from homology"/>
<keyword evidence="14" id="KW-1185">Reference proteome</keyword>
<evidence type="ECO:0000256" key="8">
    <source>
        <dbReference type="PIRSR" id="PIRSR618044-2"/>
    </source>
</evidence>
<keyword evidence="13" id="KW-0121">Carboxypeptidase</keyword>
<dbReference type="PRINTS" id="PR00725">
    <property type="entry name" value="DADACBPTASE1"/>
</dbReference>
<keyword evidence="13" id="KW-0645">Protease</keyword>
<keyword evidence="3" id="KW-0378">Hydrolase</keyword>
<feature type="active site" evidence="7">
    <location>
        <position position="126"/>
    </location>
</feature>
<dbReference type="Proteomes" id="UP000623681">
    <property type="component" value="Unassembled WGS sequence"/>
</dbReference>
<name>A0A937FHH9_9CLOT</name>
<keyword evidence="10" id="KW-0472">Membrane</keyword>
<reference evidence="13" key="1">
    <citation type="submission" date="2021-01" db="EMBL/GenBank/DDBJ databases">
        <title>Genome public.</title>
        <authorList>
            <person name="Liu C."/>
            <person name="Sun Q."/>
        </authorList>
    </citation>
    <scope>NUCLEOTIDE SEQUENCE</scope>
    <source>
        <strain evidence="13">YIM B02565</strain>
    </source>
</reference>